<comment type="caution">
    <text evidence="1">The sequence shown here is derived from an EMBL/GenBank/DDBJ whole genome shotgun (WGS) entry which is preliminary data.</text>
</comment>
<protein>
    <submittedName>
        <fullName evidence="1">Uncharacterized protein</fullName>
    </submittedName>
</protein>
<dbReference type="EMBL" id="JBDODL010000324">
    <property type="protein sequence ID" value="MES1919553.1"/>
    <property type="molecule type" value="Genomic_DNA"/>
</dbReference>
<evidence type="ECO:0000313" key="1">
    <source>
        <dbReference type="EMBL" id="MES1919553.1"/>
    </source>
</evidence>
<keyword evidence="2" id="KW-1185">Reference proteome</keyword>
<evidence type="ECO:0000313" key="2">
    <source>
        <dbReference type="Proteomes" id="UP001439008"/>
    </source>
</evidence>
<name>A0ABV2AJK8_9EUKA</name>
<accession>A0ABV2AJK8</accession>
<sequence length="301" mass="33688">MEDIFRKAFLPVSKISPKTNSILEICLKSLIKNLTKSLKLKEDILINSDFFDKIISEFSNRFEETQSNEQLFKTFLSSVVISNDNNKMLSELENTKMATIHKKYFESCNRAIINFIESGTLETAMSLLLLVTRATPSVGIKIANQKQILQAAVDISHDKSNKIWLSAAEILALGCSNKQIRLTIVDAELYQMFAELLLQNFAEKTVYADKDNIAKAKTTSVALLALSKLTAMSQKVKDFVLNFRLSGNGENANIEPLAIVSAFSVLEKLKNSEEQIVSDIVEAISFLSVHIEIKQIICNNL</sequence>
<reference evidence="1 2" key="1">
    <citation type="journal article" date="2024" name="BMC Biol.">
        <title>Comparative genomics of Ascetosporea gives new insight into the evolutionary basis for animal parasitism in Rhizaria.</title>
        <authorList>
            <person name="Hiltunen Thoren M."/>
            <person name="Onut-Brannstrom I."/>
            <person name="Alfjorden A."/>
            <person name="Peckova H."/>
            <person name="Swords F."/>
            <person name="Hooper C."/>
            <person name="Holzer A.S."/>
            <person name="Bass D."/>
            <person name="Burki F."/>
        </authorList>
    </citation>
    <scope>NUCLEOTIDE SEQUENCE [LARGE SCALE GENOMIC DNA]</scope>
    <source>
        <strain evidence="1">20-A016</strain>
    </source>
</reference>
<gene>
    <name evidence="1" type="ORF">MHBO_001363</name>
</gene>
<dbReference type="Proteomes" id="UP001439008">
    <property type="component" value="Unassembled WGS sequence"/>
</dbReference>
<organism evidence="1 2">
    <name type="scientific">Bonamia ostreae</name>
    <dbReference type="NCBI Taxonomy" id="126728"/>
    <lineage>
        <taxon>Eukaryota</taxon>
        <taxon>Sar</taxon>
        <taxon>Rhizaria</taxon>
        <taxon>Endomyxa</taxon>
        <taxon>Ascetosporea</taxon>
        <taxon>Haplosporida</taxon>
        <taxon>Bonamia</taxon>
    </lineage>
</organism>
<proteinExistence type="predicted"/>